<dbReference type="PANTHER" id="PTHR46417">
    <property type="entry name" value="TRNA (GUANINE-N(1)-)-METHYLTRANSFERASE"/>
    <property type="match status" value="1"/>
</dbReference>
<keyword evidence="9 15" id="KW-0808">Transferase</keyword>
<dbReference type="Pfam" id="PF01746">
    <property type="entry name" value="tRNA_m1G_MT"/>
    <property type="match status" value="1"/>
</dbReference>
<dbReference type="InterPro" id="IPR029028">
    <property type="entry name" value="Alpha/beta_knot_MTases"/>
</dbReference>
<evidence type="ECO:0000259" key="18">
    <source>
        <dbReference type="Pfam" id="PF01746"/>
    </source>
</evidence>
<dbReference type="HAMAP" id="MF_00605">
    <property type="entry name" value="TrmD"/>
    <property type="match status" value="1"/>
</dbReference>
<evidence type="ECO:0000256" key="5">
    <source>
        <dbReference type="ARBA" id="ARBA00012807"/>
    </source>
</evidence>
<evidence type="ECO:0000313" key="19">
    <source>
        <dbReference type="EMBL" id="ROO29035.1"/>
    </source>
</evidence>
<evidence type="ECO:0000256" key="8">
    <source>
        <dbReference type="ARBA" id="ARBA00022603"/>
    </source>
</evidence>
<feature type="domain" description="tRNA methyltransferase TRMD/TRM10-type" evidence="18">
    <location>
        <begin position="1"/>
        <end position="226"/>
    </location>
</feature>
<evidence type="ECO:0000313" key="20">
    <source>
        <dbReference type="Proteomes" id="UP000283993"/>
    </source>
</evidence>
<evidence type="ECO:0000256" key="10">
    <source>
        <dbReference type="ARBA" id="ARBA00022691"/>
    </source>
</evidence>
<dbReference type="EC" id="2.1.1.228" evidence="5 15"/>
<dbReference type="AlphaFoldDB" id="A0A423PTU8"/>
<dbReference type="InterPro" id="IPR002649">
    <property type="entry name" value="tRNA_m1G_MeTrfase_TrmD"/>
</dbReference>
<comment type="caution">
    <text evidence="15">Lacks conserved residue(s) required for the propagation of feature annotation.</text>
</comment>
<sequence>MRIDVVSLFPEWIAGLREYGVVGRGLREFRPALHIWNPRDRADNASGRVDDRPYGGGPGMVMDAPTLARTLDAVAAARGDDRAPVILLSPQGHRFDQAWAERLATGPGFVLCCGRYEGVDQRFIDARVDVQLSIGDVVLSGGELPAMMIIDAVARLLDGVLGDARSAVQDSFSTGLLDHPHYTRPDAALGRAVPEVLLSGDHARIARWREKQALGATWLHRPDLLDRLTLSAEQERLLAEFISERGE</sequence>
<dbReference type="RefSeq" id="WP_123630398.1">
    <property type="nucleotide sequence ID" value="NZ_AYKH01000006.1"/>
</dbReference>
<evidence type="ECO:0000256" key="1">
    <source>
        <dbReference type="ARBA" id="ARBA00002634"/>
    </source>
</evidence>
<evidence type="ECO:0000256" key="12">
    <source>
        <dbReference type="ARBA" id="ARBA00029736"/>
    </source>
</evidence>
<proteinExistence type="inferred from homology"/>
<dbReference type="PIRSF" id="PIRSF000386">
    <property type="entry name" value="tRNA_mtase"/>
    <property type="match status" value="1"/>
</dbReference>
<evidence type="ECO:0000256" key="13">
    <source>
        <dbReference type="ARBA" id="ARBA00033392"/>
    </source>
</evidence>
<evidence type="ECO:0000256" key="15">
    <source>
        <dbReference type="HAMAP-Rule" id="MF_00605"/>
    </source>
</evidence>
<comment type="subcellular location">
    <subcellularLocation>
        <location evidence="2 15 17">Cytoplasm</location>
    </subcellularLocation>
</comment>
<reference evidence="19 20" key="1">
    <citation type="submission" date="2013-10" db="EMBL/GenBank/DDBJ databases">
        <title>Salinisphaera orenii MK-B5 Genome Sequencing.</title>
        <authorList>
            <person name="Lai Q."/>
            <person name="Li C."/>
            <person name="Shao Z."/>
        </authorList>
    </citation>
    <scope>NUCLEOTIDE SEQUENCE [LARGE SCALE GENOMIC DNA]</scope>
    <source>
        <strain evidence="19 20">MK-B5</strain>
    </source>
</reference>
<organism evidence="19 20">
    <name type="scientific">Salinisphaera orenii MK-B5</name>
    <dbReference type="NCBI Taxonomy" id="856730"/>
    <lineage>
        <taxon>Bacteria</taxon>
        <taxon>Pseudomonadati</taxon>
        <taxon>Pseudomonadota</taxon>
        <taxon>Gammaproteobacteria</taxon>
        <taxon>Salinisphaerales</taxon>
        <taxon>Salinisphaeraceae</taxon>
        <taxon>Salinisphaera</taxon>
    </lineage>
</organism>
<comment type="caution">
    <text evidence="19">The sequence shown here is derived from an EMBL/GenBank/DDBJ whole genome shotgun (WGS) entry which is preliminary data.</text>
</comment>
<feature type="binding site" evidence="15 16">
    <location>
        <position position="114"/>
    </location>
    <ligand>
        <name>S-adenosyl-L-methionine</name>
        <dbReference type="ChEBI" id="CHEBI:59789"/>
    </ligand>
</feature>
<keyword evidence="10 15" id="KW-0949">S-adenosyl-L-methionine</keyword>
<name>A0A423PTU8_9GAMM</name>
<comment type="catalytic activity">
    <reaction evidence="14 15 17">
        <text>guanosine(37) in tRNA + S-adenosyl-L-methionine = N(1)-methylguanosine(37) in tRNA + S-adenosyl-L-homocysteine + H(+)</text>
        <dbReference type="Rhea" id="RHEA:36899"/>
        <dbReference type="Rhea" id="RHEA-COMP:10145"/>
        <dbReference type="Rhea" id="RHEA-COMP:10147"/>
        <dbReference type="ChEBI" id="CHEBI:15378"/>
        <dbReference type="ChEBI" id="CHEBI:57856"/>
        <dbReference type="ChEBI" id="CHEBI:59789"/>
        <dbReference type="ChEBI" id="CHEBI:73542"/>
        <dbReference type="ChEBI" id="CHEBI:74269"/>
        <dbReference type="EC" id="2.1.1.228"/>
    </reaction>
</comment>
<evidence type="ECO:0000256" key="2">
    <source>
        <dbReference type="ARBA" id="ARBA00004496"/>
    </source>
</evidence>
<evidence type="ECO:0000256" key="14">
    <source>
        <dbReference type="ARBA" id="ARBA00047783"/>
    </source>
</evidence>
<evidence type="ECO:0000256" key="6">
    <source>
        <dbReference type="ARBA" id="ARBA00014679"/>
    </source>
</evidence>
<dbReference type="Gene3D" id="1.10.1270.20">
    <property type="entry name" value="tRNA(m1g37)methyltransferase, domain 2"/>
    <property type="match status" value="1"/>
</dbReference>
<keyword evidence="20" id="KW-1185">Reference proteome</keyword>
<dbReference type="InterPro" id="IPR029026">
    <property type="entry name" value="tRNA_m1G_MTases_N"/>
</dbReference>
<evidence type="ECO:0000256" key="9">
    <source>
        <dbReference type="ARBA" id="ARBA00022679"/>
    </source>
</evidence>
<accession>A0A423PTU8</accession>
<dbReference type="EMBL" id="AYKH01000006">
    <property type="protein sequence ID" value="ROO29035.1"/>
    <property type="molecule type" value="Genomic_DNA"/>
</dbReference>
<keyword evidence="7 15" id="KW-0963">Cytoplasm</keyword>
<keyword evidence="8 15" id="KW-0489">Methyltransferase</keyword>
<gene>
    <name evidence="15 19" type="primary">trmD</name>
    <name evidence="19" type="ORF">SAOR_04510</name>
</gene>
<dbReference type="NCBIfam" id="TIGR00088">
    <property type="entry name" value="trmD"/>
    <property type="match status" value="1"/>
</dbReference>
<evidence type="ECO:0000256" key="11">
    <source>
        <dbReference type="ARBA" id="ARBA00022694"/>
    </source>
</evidence>
<dbReference type="GO" id="GO:0052906">
    <property type="term" value="F:tRNA (guanine(37)-N1)-methyltransferase activity"/>
    <property type="evidence" value="ECO:0007669"/>
    <property type="project" value="UniProtKB-UniRule"/>
</dbReference>
<evidence type="ECO:0000256" key="4">
    <source>
        <dbReference type="ARBA" id="ARBA00011738"/>
    </source>
</evidence>
<comment type="function">
    <text evidence="1 15 17">Specifically methylates guanosine-37 in various tRNAs.</text>
</comment>
<evidence type="ECO:0000256" key="17">
    <source>
        <dbReference type="RuleBase" id="RU003464"/>
    </source>
</evidence>
<dbReference type="Gene3D" id="3.40.1280.10">
    <property type="match status" value="1"/>
</dbReference>
<comment type="subunit">
    <text evidence="4 15 17">Homodimer.</text>
</comment>
<dbReference type="FunFam" id="1.10.1270.20:FF:000001">
    <property type="entry name" value="tRNA (guanine-N(1)-)-methyltransferase"/>
    <property type="match status" value="1"/>
</dbReference>
<comment type="similarity">
    <text evidence="3 15 17">Belongs to the RNA methyltransferase TrmD family.</text>
</comment>
<dbReference type="PANTHER" id="PTHR46417:SF1">
    <property type="entry name" value="TRNA (GUANINE-N(1)-)-METHYLTRANSFERASE"/>
    <property type="match status" value="1"/>
</dbReference>
<dbReference type="SUPFAM" id="SSF75217">
    <property type="entry name" value="alpha/beta knot"/>
    <property type="match status" value="1"/>
</dbReference>
<dbReference type="InterPro" id="IPR016009">
    <property type="entry name" value="tRNA_MeTrfase_TRMD/TRM10"/>
</dbReference>
<protein>
    <recommendedName>
        <fullName evidence="6 15">tRNA (guanine-N(1)-)-methyltransferase</fullName>
        <ecNumber evidence="5 15">2.1.1.228</ecNumber>
    </recommendedName>
    <alternativeName>
        <fullName evidence="12 15">M1G-methyltransferase</fullName>
    </alternativeName>
    <alternativeName>
        <fullName evidence="13 15">tRNA [GM37] methyltransferase</fullName>
    </alternativeName>
</protein>
<dbReference type="NCBIfam" id="NF000648">
    <property type="entry name" value="PRK00026.1"/>
    <property type="match status" value="1"/>
</dbReference>
<evidence type="ECO:0000256" key="3">
    <source>
        <dbReference type="ARBA" id="ARBA00007630"/>
    </source>
</evidence>
<evidence type="ECO:0000256" key="7">
    <source>
        <dbReference type="ARBA" id="ARBA00022490"/>
    </source>
</evidence>
<dbReference type="GO" id="GO:0002939">
    <property type="term" value="P:tRNA N1-guanine methylation"/>
    <property type="evidence" value="ECO:0007669"/>
    <property type="project" value="TreeGrafter"/>
</dbReference>
<evidence type="ECO:0000256" key="16">
    <source>
        <dbReference type="PIRSR" id="PIRSR000386-1"/>
    </source>
</evidence>
<dbReference type="InterPro" id="IPR023148">
    <property type="entry name" value="tRNA_m1G_MeTrfase_C_sf"/>
</dbReference>
<dbReference type="CDD" id="cd18080">
    <property type="entry name" value="TrmD-like"/>
    <property type="match status" value="1"/>
</dbReference>
<dbReference type="Proteomes" id="UP000283993">
    <property type="component" value="Unassembled WGS sequence"/>
</dbReference>
<keyword evidence="11 15" id="KW-0819">tRNA processing</keyword>
<dbReference type="GO" id="GO:0005829">
    <property type="term" value="C:cytosol"/>
    <property type="evidence" value="ECO:0007669"/>
    <property type="project" value="TreeGrafter"/>
</dbReference>